<dbReference type="SMART" id="SM00249">
    <property type="entry name" value="PHD"/>
    <property type="match status" value="2"/>
</dbReference>
<feature type="compositionally biased region" description="Basic and acidic residues" evidence="7">
    <location>
        <begin position="915"/>
        <end position="931"/>
    </location>
</feature>
<gene>
    <name evidence="9" type="ORF">X975_18895</name>
</gene>
<keyword evidence="10" id="KW-1185">Reference proteome</keyword>
<feature type="compositionally biased region" description="Basic and acidic residues" evidence="7">
    <location>
        <begin position="866"/>
        <end position="877"/>
    </location>
</feature>
<dbReference type="InterPro" id="IPR019787">
    <property type="entry name" value="Znf_PHD-finger"/>
</dbReference>
<sequence>MLHRLKVRAESFDTWSVKVKNALNAAEGEKLSISDFKDLIQEAEEKRFPSTELLQSLTSAVEEGEKCAALAQQLLSRKVRTRTRQSGEVKHPARLTLEDLQLFHHQLSTLACEIKEAYLVKDLLDRALAFEADAKEILSEEVADSKKLEKYLECGINLDIDLAEIPQLKQKLQQSRWLEEVQSSLVHPEMVTLDVLRKLLDKGVSIPPHPTVEKVMAELQELLTVGERWEEKAKVCLQARPKHTLSVLESVLKEAVNISVHLPNVLQLTEAVKKAKDWISKVQAVQNGVHNPYLEVLEFLVAKGRPIPVRLEQLFQIEGQVEAAKAWREKTARTFLKKNSSYTLLEVLSPRKDIGVPPAAKNKKKKLKENEDSLSDDTACLDMKFEEAKDPATIVANFKEAERREHEAMLQLRLKNIRKRAEDSPDARYCICHKPSNNSMLQCELCKDWFHVNCVPLPKSATLKKQQQAGISSSALAQLAKEVKFLCPLCLRSRRPRLETILSLLVSLQKLPVRLPEGEALQCLTERGMSWQDRARQSLATEELAAALAKLSVISQRMVEQAAREKTEKIITTELRKAATNPELKPHLQNVAHTAFSGLHARVGEDSKSEDLPKWGATVTPSQQSQETVNLPSQSDGPEDAVPVVAAVQEVPSSDPAMPVSVEAVSDLNTEPTLHPREGSNASDNDVSANYNTEHAYSTASKAATAMTPRKHARKSPLVTRQMESPVIQLSEAAKVQLEQLMMEGDLLEISFDETQHMWSILQATKLGRDSFSVSPFSDIEDNTPNVRTKMEKKKVKKRKLEDPKGNIIKSKIAKTKSRLKIQLKENKQKKKKLRLGGKLFGPHSHSSGNPNSGDVGGLKHKKFKSKSDMKDSKRESTFHFKKEMKDGTVKTVKMRAKLFDKNSQKRLKKTSTRNKMERKMHSGKGETRENEPDDLCSAANCLRPIGEAVNWVQCDGGCEQWFHLLCVGLDVTEVSESEDYICPNCVNRNGGNRHQMLHIKEEVSYYDISGESLQHSESDISIPTQATSPFANSDHPSPDIIDFESASEVAVSVLAGFAKNSFAAERMCSVDNTNQSNESLEYVS</sequence>
<feature type="region of interest" description="Disordered" evidence="7">
    <location>
        <begin position="605"/>
        <end position="638"/>
    </location>
</feature>
<dbReference type="InterPro" id="IPR013637">
    <property type="entry name" value="Lys_sp_deMease-like_dom"/>
</dbReference>
<feature type="domain" description="PHD-type" evidence="8">
    <location>
        <begin position="934"/>
        <end position="989"/>
    </location>
</feature>
<feature type="region of interest" description="Disordered" evidence="7">
    <location>
        <begin position="826"/>
        <end position="877"/>
    </location>
</feature>
<dbReference type="CDD" id="cd15606">
    <property type="entry name" value="PHD2_KDM5A"/>
    <property type="match status" value="1"/>
</dbReference>
<dbReference type="SUPFAM" id="SSF57903">
    <property type="entry name" value="FYVE/PHD zinc finger"/>
    <property type="match status" value="2"/>
</dbReference>
<dbReference type="InterPro" id="IPR047970">
    <property type="entry name" value="KDM5A_PHD2"/>
</dbReference>
<dbReference type="GO" id="GO:0032453">
    <property type="term" value="F:histone H3K4 demethylase activity"/>
    <property type="evidence" value="ECO:0007669"/>
    <property type="project" value="UniProtKB-ARBA"/>
</dbReference>
<comment type="subcellular location">
    <subcellularLocation>
        <location evidence="1">Nucleus</location>
    </subcellularLocation>
</comment>
<dbReference type="InterPro" id="IPR011011">
    <property type="entry name" value="Znf_FYVE_PHD"/>
</dbReference>
<dbReference type="FunFam" id="3.30.40.10:FF:000023">
    <property type="entry name" value="Lysine (K)-specific demethylase 5A"/>
    <property type="match status" value="1"/>
</dbReference>
<evidence type="ECO:0000259" key="8">
    <source>
        <dbReference type="PROSITE" id="PS50016"/>
    </source>
</evidence>
<dbReference type="AlphaFoldDB" id="A0A087T8C4"/>
<dbReference type="GO" id="GO:0032259">
    <property type="term" value="P:methylation"/>
    <property type="evidence" value="ECO:0007669"/>
    <property type="project" value="UniProtKB-KW"/>
</dbReference>
<evidence type="ECO:0000313" key="9">
    <source>
        <dbReference type="EMBL" id="KFM61363.1"/>
    </source>
</evidence>
<feature type="region of interest" description="Disordered" evidence="7">
    <location>
        <begin position="904"/>
        <end position="934"/>
    </location>
</feature>
<dbReference type="InterPro" id="IPR019786">
    <property type="entry name" value="Zinc_finger_PHD-type_CS"/>
</dbReference>
<evidence type="ECO:0000256" key="1">
    <source>
        <dbReference type="ARBA" id="ARBA00004123"/>
    </source>
</evidence>
<feature type="region of interest" description="Disordered" evidence="7">
    <location>
        <begin position="700"/>
        <end position="720"/>
    </location>
</feature>
<evidence type="ECO:0000256" key="7">
    <source>
        <dbReference type="SAM" id="MobiDB-lite"/>
    </source>
</evidence>
<dbReference type="EMBL" id="KK113922">
    <property type="protein sequence ID" value="KFM61363.1"/>
    <property type="molecule type" value="Genomic_DNA"/>
</dbReference>
<keyword evidence="3 6" id="KW-0863">Zinc-finger</keyword>
<evidence type="ECO:0000313" key="10">
    <source>
        <dbReference type="Proteomes" id="UP000054359"/>
    </source>
</evidence>
<dbReference type="OrthoDB" id="1678912at2759"/>
<dbReference type="InterPro" id="IPR013083">
    <property type="entry name" value="Znf_RING/FYVE/PHD"/>
</dbReference>
<dbReference type="GO" id="GO:0005654">
    <property type="term" value="C:nucleoplasm"/>
    <property type="evidence" value="ECO:0007669"/>
    <property type="project" value="UniProtKB-ARBA"/>
</dbReference>
<dbReference type="Pfam" id="PF00628">
    <property type="entry name" value="PHD"/>
    <property type="match status" value="2"/>
</dbReference>
<dbReference type="OMA" id="TEHAYST"/>
<evidence type="ECO:0000256" key="2">
    <source>
        <dbReference type="ARBA" id="ARBA00022723"/>
    </source>
</evidence>
<feature type="domain" description="PHD-type" evidence="8">
    <location>
        <begin position="427"/>
        <end position="493"/>
    </location>
</feature>
<evidence type="ECO:0000256" key="6">
    <source>
        <dbReference type="PROSITE-ProRule" id="PRU00146"/>
    </source>
</evidence>
<keyword evidence="9" id="KW-0489">Methyltransferase</keyword>
<organism evidence="9 10">
    <name type="scientific">Stegodyphus mimosarum</name>
    <name type="common">African social velvet spider</name>
    <dbReference type="NCBI Taxonomy" id="407821"/>
    <lineage>
        <taxon>Eukaryota</taxon>
        <taxon>Metazoa</taxon>
        <taxon>Ecdysozoa</taxon>
        <taxon>Arthropoda</taxon>
        <taxon>Chelicerata</taxon>
        <taxon>Arachnida</taxon>
        <taxon>Araneae</taxon>
        <taxon>Araneomorphae</taxon>
        <taxon>Entelegynae</taxon>
        <taxon>Eresoidea</taxon>
        <taxon>Eresidae</taxon>
        <taxon>Stegodyphus</taxon>
    </lineage>
</organism>
<evidence type="ECO:0000256" key="3">
    <source>
        <dbReference type="ARBA" id="ARBA00022771"/>
    </source>
</evidence>
<name>A0A087T8C4_STEMI</name>
<dbReference type="Pfam" id="PF08429">
    <property type="entry name" value="PLU-1"/>
    <property type="match status" value="1"/>
</dbReference>
<dbReference type="GO" id="GO:0010468">
    <property type="term" value="P:regulation of gene expression"/>
    <property type="evidence" value="ECO:0007669"/>
    <property type="project" value="InterPro"/>
</dbReference>
<reference evidence="9 10" key="1">
    <citation type="submission" date="2013-11" db="EMBL/GenBank/DDBJ databases">
        <title>Genome sequencing of Stegodyphus mimosarum.</title>
        <authorList>
            <person name="Bechsgaard J."/>
        </authorList>
    </citation>
    <scope>NUCLEOTIDE SEQUENCE [LARGE SCALE GENOMIC DNA]</scope>
</reference>
<keyword evidence="4" id="KW-0862">Zinc</keyword>
<feature type="compositionally biased region" description="Basic residues" evidence="7">
    <location>
        <begin position="905"/>
        <end position="914"/>
    </location>
</feature>
<accession>A0A087T8C4</accession>
<keyword evidence="2" id="KW-0479">Metal-binding</keyword>
<dbReference type="Gene3D" id="3.30.40.10">
    <property type="entry name" value="Zinc/RING finger domain, C3HC4 (zinc finger)"/>
    <property type="match status" value="2"/>
</dbReference>
<proteinExistence type="predicted"/>
<dbReference type="Proteomes" id="UP000054359">
    <property type="component" value="Unassembled WGS sequence"/>
</dbReference>
<evidence type="ECO:0000256" key="4">
    <source>
        <dbReference type="ARBA" id="ARBA00022833"/>
    </source>
</evidence>
<dbReference type="PANTHER" id="PTHR15464:SF1">
    <property type="entry name" value="TRANSCRIPTION FACTOR 19"/>
    <property type="match status" value="1"/>
</dbReference>
<dbReference type="GO" id="GO:0008168">
    <property type="term" value="F:methyltransferase activity"/>
    <property type="evidence" value="ECO:0007669"/>
    <property type="project" value="UniProtKB-KW"/>
</dbReference>
<feature type="non-terminal residue" evidence="9">
    <location>
        <position position="1085"/>
    </location>
</feature>
<dbReference type="GO" id="GO:0008270">
    <property type="term" value="F:zinc ion binding"/>
    <property type="evidence" value="ECO:0007669"/>
    <property type="project" value="UniProtKB-KW"/>
</dbReference>
<keyword evidence="5" id="KW-0539">Nucleus</keyword>
<dbReference type="CDD" id="cd15610">
    <property type="entry name" value="PHD3_KDM5A_like"/>
    <property type="match status" value="1"/>
</dbReference>
<keyword evidence="9" id="KW-0808">Transferase</keyword>
<feature type="compositionally biased region" description="Polar residues" evidence="7">
    <location>
        <begin position="619"/>
        <end position="636"/>
    </location>
</feature>
<evidence type="ECO:0000256" key="5">
    <source>
        <dbReference type="ARBA" id="ARBA00023242"/>
    </source>
</evidence>
<dbReference type="PROSITE" id="PS01359">
    <property type="entry name" value="ZF_PHD_1"/>
    <property type="match status" value="1"/>
</dbReference>
<dbReference type="PROSITE" id="PS50016">
    <property type="entry name" value="ZF_PHD_2"/>
    <property type="match status" value="2"/>
</dbReference>
<dbReference type="STRING" id="407821.A0A087T8C4"/>
<feature type="compositionally biased region" description="Basic residues" evidence="7">
    <location>
        <begin position="826"/>
        <end position="836"/>
    </location>
</feature>
<dbReference type="InterPro" id="IPR001965">
    <property type="entry name" value="Znf_PHD"/>
</dbReference>
<dbReference type="PANTHER" id="PTHR15464">
    <property type="entry name" value="TRANSCRIPTION FACTOR 19"/>
    <property type="match status" value="1"/>
</dbReference>
<protein>
    <submittedName>
        <fullName evidence="9">Lysine-specific demethylase 5A</fullName>
    </submittedName>
</protein>
<dbReference type="InterPro" id="IPR042803">
    <property type="entry name" value="TCF19"/>
</dbReference>